<organism evidence="2 3">
    <name type="scientific">Mesobacillus subterraneus</name>
    <dbReference type="NCBI Taxonomy" id="285983"/>
    <lineage>
        <taxon>Bacteria</taxon>
        <taxon>Bacillati</taxon>
        <taxon>Bacillota</taxon>
        <taxon>Bacilli</taxon>
        <taxon>Bacillales</taxon>
        <taxon>Bacillaceae</taxon>
        <taxon>Mesobacillus</taxon>
    </lineage>
</organism>
<name>A0A3R9DXB5_9BACI</name>
<proteinExistence type="predicted"/>
<dbReference type="RefSeq" id="WP_125478261.1">
    <property type="nucleotide sequence ID" value="NZ_RSFW01000002.1"/>
</dbReference>
<reference evidence="3" key="1">
    <citation type="submission" date="2018-12" db="EMBL/GenBank/DDBJ databases">
        <title>Bacillus chawlae sp. nov., Bacillus glennii sp. nov., and Bacillus saganii sp. nov. Isolated from the Vehicle Assembly Building at Kennedy Space Center where the Viking Spacecraft were Assembled.</title>
        <authorList>
            <person name="Seuylemezian A."/>
            <person name="Vaishampayan P."/>
        </authorList>
    </citation>
    <scope>NUCLEOTIDE SEQUENCE [LARGE SCALE GENOMIC DNA]</scope>
    <source>
        <strain evidence="3">DSM 13966</strain>
    </source>
</reference>
<feature type="region of interest" description="Disordered" evidence="1">
    <location>
        <begin position="1"/>
        <end position="77"/>
    </location>
</feature>
<dbReference type="AlphaFoldDB" id="A0A3R9DXB5"/>
<comment type="caution">
    <text evidence="2">The sequence shown here is derived from an EMBL/GenBank/DDBJ whole genome shotgun (WGS) entry which is preliminary data.</text>
</comment>
<evidence type="ECO:0000313" key="2">
    <source>
        <dbReference type="EMBL" id="RSD29389.1"/>
    </source>
</evidence>
<accession>A0A3R9DXB5</accession>
<dbReference type="OrthoDB" id="2876417at2"/>
<protein>
    <submittedName>
        <fullName evidence="2">Uncharacterized protein</fullName>
    </submittedName>
</protein>
<evidence type="ECO:0000313" key="3">
    <source>
        <dbReference type="Proteomes" id="UP000279911"/>
    </source>
</evidence>
<gene>
    <name evidence="2" type="ORF">EJA10_01715</name>
</gene>
<evidence type="ECO:0000256" key="1">
    <source>
        <dbReference type="SAM" id="MobiDB-lite"/>
    </source>
</evidence>
<dbReference type="EMBL" id="RSFW01000002">
    <property type="protein sequence ID" value="RSD29389.1"/>
    <property type="molecule type" value="Genomic_DNA"/>
</dbReference>
<feature type="compositionally biased region" description="Low complexity" evidence="1">
    <location>
        <begin position="1"/>
        <end position="11"/>
    </location>
</feature>
<dbReference type="Proteomes" id="UP000279911">
    <property type="component" value="Unassembled WGS sequence"/>
</dbReference>
<sequence>MKKPASPVAKKPSYRDRESGRMGVKVENERPRDPFGFRFRDNTEGESNSSRGNDPLDRFMFGGPRNHEQNPESESTIGNALGQMDYEEVFKHVDTLITSARELKPLIGKVMPFIDQFMDKNKS</sequence>
<feature type="compositionally biased region" description="Basic and acidic residues" evidence="1">
    <location>
        <begin position="13"/>
        <end position="43"/>
    </location>
</feature>